<keyword evidence="3 4" id="KW-0732">Signal</keyword>
<evidence type="ECO:0000256" key="2">
    <source>
        <dbReference type="ARBA" id="ARBA00022448"/>
    </source>
</evidence>
<dbReference type="RefSeq" id="WP_189002511.1">
    <property type="nucleotide sequence ID" value="NZ_BMOD01000005.1"/>
</dbReference>
<comment type="similarity">
    <text evidence="1">Belongs to the bacterial solute-binding protein 3 family.</text>
</comment>
<evidence type="ECO:0000256" key="1">
    <source>
        <dbReference type="ARBA" id="ARBA00010333"/>
    </source>
</evidence>
<feature type="signal peptide" evidence="4">
    <location>
        <begin position="1"/>
        <end position="22"/>
    </location>
</feature>
<reference evidence="7" key="1">
    <citation type="journal article" date="2019" name="Int. J. Syst. Evol. Microbiol.">
        <title>The Global Catalogue of Microorganisms (GCM) 10K type strain sequencing project: providing services to taxonomists for standard genome sequencing and annotation.</title>
        <authorList>
            <consortium name="The Broad Institute Genomics Platform"/>
            <consortium name="The Broad Institute Genome Sequencing Center for Infectious Disease"/>
            <person name="Wu L."/>
            <person name="Ma J."/>
        </authorList>
    </citation>
    <scope>NUCLEOTIDE SEQUENCE [LARGE SCALE GENOMIC DNA]</scope>
    <source>
        <strain evidence="7">JCM 14370</strain>
    </source>
</reference>
<dbReference type="SUPFAM" id="SSF53850">
    <property type="entry name" value="Periplasmic binding protein-like II"/>
    <property type="match status" value="1"/>
</dbReference>
<dbReference type="Pfam" id="PF00497">
    <property type="entry name" value="SBP_bac_3"/>
    <property type="match status" value="1"/>
</dbReference>
<sequence>MRKRTFTLVTLSLLGLLSSAQADKLDTVKKRGKLVCGVNDKLPGFGFLDSNGKYSGFDVDFCKAVSAAVFGDPSKVQYVPLTAAVRFTAAQSGEVDVVFRNTTYTSSRDGEVGMDFGPVTFYDGQAVMVMSKSPVKKITDLDGATICTNQGTTTEQNITDYFRLKKKQFKLLTFQDFDKVMAAFDQGRCDAVTTDASGLASRRAAAKDPSDYRILPETISKEPLTPFVAQGDSQWRDVISWVVYATLNAEEFKITQKNIDSFKTSTDPNIRRFLGLENNGAKGFGLSNDFAVEVIKAVGNYGEIYERNLGKKTKLNIPRGLNKLYTQGGLMYGVPFR</sequence>
<protein>
    <submittedName>
        <fullName evidence="6">Amino acid ABC transporter substrate-binding protein</fullName>
    </submittedName>
</protein>
<evidence type="ECO:0000256" key="3">
    <source>
        <dbReference type="ARBA" id="ARBA00022729"/>
    </source>
</evidence>
<dbReference type="SMART" id="SM00062">
    <property type="entry name" value="PBPb"/>
    <property type="match status" value="1"/>
</dbReference>
<gene>
    <name evidence="6" type="ORF">GCM10008938_19710</name>
</gene>
<organism evidence="6 7">
    <name type="scientific">Deinococcus roseus</name>
    <dbReference type="NCBI Taxonomy" id="392414"/>
    <lineage>
        <taxon>Bacteria</taxon>
        <taxon>Thermotogati</taxon>
        <taxon>Deinococcota</taxon>
        <taxon>Deinococci</taxon>
        <taxon>Deinococcales</taxon>
        <taxon>Deinococcaceae</taxon>
        <taxon>Deinococcus</taxon>
    </lineage>
</organism>
<keyword evidence="2" id="KW-0813">Transport</keyword>
<accession>A0ABQ2D2P1</accession>
<dbReference type="EMBL" id="BMOD01000005">
    <property type="protein sequence ID" value="GGJ33503.1"/>
    <property type="molecule type" value="Genomic_DNA"/>
</dbReference>
<evidence type="ECO:0000256" key="4">
    <source>
        <dbReference type="SAM" id="SignalP"/>
    </source>
</evidence>
<dbReference type="Gene3D" id="3.40.190.10">
    <property type="entry name" value="Periplasmic binding protein-like II"/>
    <property type="match status" value="2"/>
</dbReference>
<name>A0ABQ2D2P1_9DEIO</name>
<dbReference type="Proteomes" id="UP000632222">
    <property type="component" value="Unassembled WGS sequence"/>
</dbReference>
<feature type="domain" description="Solute-binding protein family 3/N-terminal" evidence="5">
    <location>
        <begin position="33"/>
        <end position="260"/>
    </location>
</feature>
<keyword evidence="7" id="KW-1185">Reference proteome</keyword>
<dbReference type="CDD" id="cd13692">
    <property type="entry name" value="PBP2_BztA"/>
    <property type="match status" value="1"/>
</dbReference>
<dbReference type="InterPro" id="IPR051455">
    <property type="entry name" value="Bact_solute-bind_prot3"/>
</dbReference>
<dbReference type="InterPro" id="IPR001638">
    <property type="entry name" value="Solute-binding_3/MltF_N"/>
</dbReference>
<proteinExistence type="inferred from homology"/>
<dbReference type="PANTHER" id="PTHR30085:SF7">
    <property type="entry name" value="AMINO-ACID ABC TRANSPORTER-BINDING PROTEIN YHDW-RELATED"/>
    <property type="match status" value="1"/>
</dbReference>
<feature type="chain" id="PRO_5045912541" evidence="4">
    <location>
        <begin position="23"/>
        <end position="337"/>
    </location>
</feature>
<evidence type="ECO:0000313" key="7">
    <source>
        <dbReference type="Proteomes" id="UP000632222"/>
    </source>
</evidence>
<evidence type="ECO:0000259" key="5">
    <source>
        <dbReference type="SMART" id="SM00062"/>
    </source>
</evidence>
<evidence type="ECO:0000313" key="6">
    <source>
        <dbReference type="EMBL" id="GGJ33503.1"/>
    </source>
</evidence>
<dbReference type="PANTHER" id="PTHR30085">
    <property type="entry name" value="AMINO ACID ABC TRANSPORTER PERMEASE"/>
    <property type="match status" value="1"/>
</dbReference>
<comment type="caution">
    <text evidence="6">The sequence shown here is derived from an EMBL/GenBank/DDBJ whole genome shotgun (WGS) entry which is preliminary data.</text>
</comment>